<dbReference type="GO" id="GO:0016740">
    <property type="term" value="F:transferase activity"/>
    <property type="evidence" value="ECO:0007669"/>
    <property type="project" value="UniProtKB-KW"/>
</dbReference>
<evidence type="ECO:0000256" key="2">
    <source>
        <dbReference type="ARBA" id="ARBA00022597"/>
    </source>
</evidence>
<dbReference type="SUPFAM" id="SSF46973">
    <property type="entry name" value="Enzyme IIa from lactose specific PTS, IIa-lac"/>
    <property type="match status" value="1"/>
</dbReference>
<keyword evidence="3" id="KW-0808">Transferase</keyword>
<dbReference type="PROSITE" id="PS51095">
    <property type="entry name" value="PTS_EIIA_TYPE_3"/>
    <property type="match status" value="1"/>
</dbReference>
<keyword evidence="7" id="KW-1185">Reference proteome</keyword>
<dbReference type="Pfam" id="PF02255">
    <property type="entry name" value="PTS_IIA"/>
    <property type="match status" value="1"/>
</dbReference>
<dbReference type="GO" id="GO:0009401">
    <property type="term" value="P:phosphoenolpyruvate-dependent sugar phosphotransferase system"/>
    <property type="evidence" value="ECO:0007669"/>
    <property type="project" value="UniProtKB-KW"/>
</dbReference>
<protein>
    <submittedName>
        <fullName evidence="6">PTS lactose/cellobiose transporter subunit IIA</fullName>
    </submittedName>
</protein>
<organism evidence="6 7">
    <name type="scientific">Rothia koreensis</name>
    <dbReference type="NCBI Taxonomy" id="592378"/>
    <lineage>
        <taxon>Bacteria</taxon>
        <taxon>Bacillati</taxon>
        <taxon>Actinomycetota</taxon>
        <taxon>Actinomycetes</taxon>
        <taxon>Micrococcales</taxon>
        <taxon>Micrococcaceae</taxon>
        <taxon>Rothia</taxon>
    </lineage>
</organism>
<dbReference type="InterPro" id="IPR036542">
    <property type="entry name" value="PTS_IIA_lac/cel_sf"/>
</dbReference>
<proteinExistence type="predicted"/>
<dbReference type="PANTHER" id="PTHR34382">
    <property type="entry name" value="PTS SYSTEM N,N'-DIACETYLCHITOBIOSE-SPECIFIC EIIA COMPONENT"/>
    <property type="match status" value="1"/>
</dbReference>
<gene>
    <name evidence="6" type="ORF">GMA10_12920</name>
</gene>
<dbReference type="PANTHER" id="PTHR34382:SF7">
    <property type="entry name" value="PTS SYSTEM N,N'-DIACETYLCHITOBIOSE-SPECIFIC EIIA COMPONENT"/>
    <property type="match status" value="1"/>
</dbReference>
<dbReference type="EMBL" id="WOGT01000016">
    <property type="protein sequence ID" value="MUN56099.1"/>
    <property type="molecule type" value="Genomic_DNA"/>
</dbReference>
<keyword evidence="2" id="KW-0762">Sugar transport</keyword>
<keyword evidence="1" id="KW-0813">Transport</keyword>
<sequence>MSTTPSQAPNDEAMKIIINAGKGRTDTYAALSAVAEGDFRRAGELLESADKSVSEAHVVHTDRIQQEASGEPTAYSMLFTHAEDTLMTAYGELRLVRKMLPIFENYETRLRALEEREVAQP</sequence>
<dbReference type="Proteomes" id="UP000462152">
    <property type="component" value="Unassembled WGS sequence"/>
</dbReference>
<dbReference type="AlphaFoldDB" id="A0A7M4BQ97"/>
<name>A0A7M4BQ97_9MICC</name>
<evidence type="ECO:0000313" key="6">
    <source>
        <dbReference type="EMBL" id="MUN56099.1"/>
    </source>
</evidence>
<accession>A0A7M4BQ97</accession>
<reference evidence="6 7" key="1">
    <citation type="submission" date="2019-12" db="EMBL/GenBank/DDBJ databases">
        <authorList>
            <person name="Li J."/>
            <person name="Shi Y."/>
            <person name="Xu G."/>
            <person name="Xiao D."/>
            <person name="Ran X."/>
        </authorList>
    </citation>
    <scope>NUCLEOTIDE SEQUENCE [LARGE SCALE GENOMIC DNA]</scope>
    <source>
        <strain evidence="6 7">JCM 15915</strain>
    </source>
</reference>
<dbReference type="RefSeq" id="WP_129316419.1">
    <property type="nucleotide sequence ID" value="NZ_CP197643.1"/>
</dbReference>
<dbReference type="InterPro" id="IPR003188">
    <property type="entry name" value="PTS_IIA_lac/cel"/>
</dbReference>
<feature type="modified residue" description="Phosphohistidine; by HPr" evidence="5">
    <location>
        <position position="81"/>
    </location>
</feature>
<evidence type="ECO:0000256" key="3">
    <source>
        <dbReference type="ARBA" id="ARBA00022679"/>
    </source>
</evidence>
<evidence type="ECO:0000256" key="1">
    <source>
        <dbReference type="ARBA" id="ARBA00022448"/>
    </source>
</evidence>
<keyword evidence="4" id="KW-0598">Phosphotransferase system</keyword>
<comment type="caution">
    <text evidence="6">The sequence shown here is derived from an EMBL/GenBank/DDBJ whole genome shotgun (WGS) entry which is preliminary data.</text>
</comment>
<dbReference type="OrthoDB" id="389577at2"/>
<evidence type="ECO:0000256" key="5">
    <source>
        <dbReference type="PROSITE-ProRule" id="PRU00418"/>
    </source>
</evidence>
<dbReference type="Gene3D" id="1.20.58.80">
    <property type="entry name" value="Phosphotransferase system, lactose/cellobiose-type IIA subunit"/>
    <property type="match status" value="1"/>
</dbReference>
<evidence type="ECO:0000313" key="7">
    <source>
        <dbReference type="Proteomes" id="UP000462152"/>
    </source>
</evidence>
<evidence type="ECO:0000256" key="4">
    <source>
        <dbReference type="ARBA" id="ARBA00022683"/>
    </source>
</evidence>